<name>A0A1Y5SX40_9RHOB</name>
<feature type="region of interest" description="Disordered" evidence="2">
    <location>
        <begin position="357"/>
        <end position="376"/>
    </location>
</feature>
<dbReference type="Gene3D" id="3.40.50.10540">
    <property type="entry name" value="Crotonobetainyl-coa:carnitine coa-transferase, domain 1"/>
    <property type="match status" value="1"/>
</dbReference>
<dbReference type="GO" id="GO:0033608">
    <property type="term" value="F:formyl-CoA transferase activity"/>
    <property type="evidence" value="ECO:0007669"/>
    <property type="project" value="UniProtKB-EC"/>
</dbReference>
<dbReference type="Proteomes" id="UP000193409">
    <property type="component" value="Unassembled WGS sequence"/>
</dbReference>
<accession>A0A1Y5SX40</accession>
<keyword evidence="4" id="KW-1185">Reference proteome</keyword>
<reference evidence="3 4" key="1">
    <citation type="submission" date="2017-03" db="EMBL/GenBank/DDBJ databases">
        <authorList>
            <person name="Afonso C.L."/>
            <person name="Miller P.J."/>
            <person name="Scott M.A."/>
            <person name="Spackman E."/>
            <person name="Goraichik I."/>
            <person name="Dimitrov K.M."/>
            <person name="Suarez D.L."/>
            <person name="Swayne D.E."/>
        </authorList>
    </citation>
    <scope>NUCLEOTIDE SEQUENCE [LARGE SCALE GENOMIC DNA]</scope>
    <source>
        <strain evidence="3 4">CECT 7680</strain>
    </source>
</reference>
<keyword evidence="1 3" id="KW-0808">Transferase</keyword>
<sequence>MPNSAPLSGLKVLDFSQFLAGPYASLRLADLGADVIKVERAGTGDLSRYLYVSDVQIDGESTIFHAINRGKRSISADLRKEEDRARIWALIEEADVVIQNFRPGVIERLGFGHEAVRARKPSIVYGSISGYGTGNDWEALPGQDLLAQARSGIMWLSGGAADGPVALGLPVADILAGAALAQGLLALLVRRGLTGEGGLVETSLIEAVCDLQFELLTTHFNDGGRAPQRPGNFPAHAYLAAPYGVYRTADGYVAIAMNSLDKLAACLSLDAPFSGLDPFRHRDAIKAELATHLETRSTDHWIAIFVAADIWAAPVLDWKGLVESGVLQSLDMLGEIDRGGHGMRSLRSPLRIDGARASADTPAPYLGGPAPEWRRG</sequence>
<dbReference type="AlphaFoldDB" id="A0A1Y5SX40"/>
<dbReference type="InterPro" id="IPR044855">
    <property type="entry name" value="CoA-Trfase_III_dom3_sf"/>
</dbReference>
<dbReference type="InterPro" id="IPR050483">
    <property type="entry name" value="CoA-transferase_III_domain"/>
</dbReference>
<dbReference type="PANTHER" id="PTHR48207">
    <property type="entry name" value="SUCCINATE--HYDROXYMETHYLGLUTARATE COA-TRANSFERASE"/>
    <property type="match status" value="1"/>
</dbReference>
<dbReference type="InterPro" id="IPR023606">
    <property type="entry name" value="CoA-Trfase_III_dom_1_sf"/>
</dbReference>
<evidence type="ECO:0000256" key="2">
    <source>
        <dbReference type="SAM" id="MobiDB-lite"/>
    </source>
</evidence>
<dbReference type="OrthoDB" id="7208981at2"/>
<evidence type="ECO:0000313" key="4">
    <source>
        <dbReference type="Proteomes" id="UP000193409"/>
    </source>
</evidence>
<dbReference type="InterPro" id="IPR003673">
    <property type="entry name" value="CoA-Trfase_fam_III"/>
</dbReference>
<dbReference type="SUPFAM" id="SSF89796">
    <property type="entry name" value="CoA-transferase family III (CaiB/BaiF)"/>
    <property type="match status" value="1"/>
</dbReference>
<dbReference type="RefSeq" id="WP_085868966.1">
    <property type="nucleotide sequence ID" value="NZ_FWFQ01000016.1"/>
</dbReference>
<evidence type="ECO:0000313" key="3">
    <source>
        <dbReference type="EMBL" id="SLN47043.1"/>
    </source>
</evidence>
<dbReference type="Gene3D" id="3.30.1540.10">
    <property type="entry name" value="formyl-coa transferase, domain 3"/>
    <property type="match status" value="1"/>
</dbReference>
<evidence type="ECO:0000256" key="1">
    <source>
        <dbReference type="ARBA" id="ARBA00022679"/>
    </source>
</evidence>
<gene>
    <name evidence="3" type="primary">frc_3</name>
    <name evidence="3" type="ORF">PSA7680_02415</name>
</gene>
<dbReference type="PANTHER" id="PTHR48207:SF4">
    <property type="entry name" value="BLL6097 PROTEIN"/>
    <property type="match status" value="1"/>
</dbReference>
<organism evidence="3 4">
    <name type="scientific">Pseudoruegeria aquimaris</name>
    <dbReference type="NCBI Taxonomy" id="393663"/>
    <lineage>
        <taxon>Bacteria</taxon>
        <taxon>Pseudomonadati</taxon>
        <taxon>Pseudomonadota</taxon>
        <taxon>Alphaproteobacteria</taxon>
        <taxon>Rhodobacterales</taxon>
        <taxon>Roseobacteraceae</taxon>
        <taxon>Pseudoruegeria</taxon>
    </lineage>
</organism>
<dbReference type="EMBL" id="FWFQ01000016">
    <property type="protein sequence ID" value="SLN47043.1"/>
    <property type="molecule type" value="Genomic_DNA"/>
</dbReference>
<dbReference type="EC" id="2.8.3.16" evidence="3"/>
<dbReference type="Pfam" id="PF02515">
    <property type="entry name" value="CoA_transf_3"/>
    <property type="match status" value="1"/>
</dbReference>
<protein>
    <submittedName>
        <fullName evidence="3">Formyl-coenzyme A transferase</fullName>
        <ecNumber evidence="3">2.8.3.16</ecNumber>
    </submittedName>
</protein>
<proteinExistence type="predicted"/>